<proteinExistence type="predicted"/>
<feature type="region of interest" description="Disordered" evidence="5">
    <location>
        <begin position="191"/>
        <end position="229"/>
    </location>
</feature>
<evidence type="ECO:0000256" key="5">
    <source>
        <dbReference type="SAM" id="MobiDB-lite"/>
    </source>
</evidence>
<comment type="caution">
    <text evidence="7">The sequence shown here is derived from an EMBL/GenBank/DDBJ whole genome shotgun (WGS) entry which is preliminary data.</text>
</comment>
<evidence type="ECO:0000256" key="2">
    <source>
        <dbReference type="ARBA" id="ARBA00022771"/>
    </source>
</evidence>
<dbReference type="InterPro" id="IPR052260">
    <property type="entry name" value="Autophagy_Rcpt_SigReg"/>
</dbReference>
<dbReference type="InParanoid" id="A0A2P6NJ97"/>
<dbReference type="EMBL" id="MDYQ01000071">
    <property type="protein sequence ID" value="PRP84017.1"/>
    <property type="molecule type" value="Genomic_DNA"/>
</dbReference>
<evidence type="ECO:0000256" key="4">
    <source>
        <dbReference type="PROSITE-ProRule" id="PRU00228"/>
    </source>
</evidence>
<dbReference type="CDD" id="cd05992">
    <property type="entry name" value="PB1"/>
    <property type="match status" value="1"/>
</dbReference>
<dbReference type="GO" id="GO:0008270">
    <property type="term" value="F:zinc ion binding"/>
    <property type="evidence" value="ECO:0007669"/>
    <property type="project" value="UniProtKB-KW"/>
</dbReference>
<dbReference type="SMART" id="SM00291">
    <property type="entry name" value="ZnF_ZZ"/>
    <property type="match status" value="1"/>
</dbReference>
<dbReference type="Pfam" id="PF00569">
    <property type="entry name" value="ZZ"/>
    <property type="match status" value="1"/>
</dbReference>
<reference evidence="7 8" key="1">
    <citation type="journal article" date="2018" name="Genome Biol. Evol.">
        <title>Multiple Roots of Fruiting Body Formation in Amoebozoa.</title>
        <authorList>
            <person name="Hillmann F."/>
            <person name="Forbes G."/>
            <person name="Novohradska S."/>
            <person name="Ferling I."/>
            <person name="Riege K."/>
            <person name="Groth M."/>
            <person name="Westermann M."/>
            <person name="Marz M."/>
            <person name="Spaller T."/>
            <person name="Winckler T."/>
            <person name="Schaap P."/>
            <person name="Glockner G."/>
        </authorList>
    </citation>
    <scope>NUCLEOTIDE SEQUENCE [LARGE SCALE GENOMIC DNA]</scope>
    <source>
        <strain evidence="7 8">Jena</strain>
    </source>
</reference>
<evidence type="ECO:0000256" key="3">
    <source>
        <dbReference type="ARBA" id="ARBA00022833"/>
    </source>
</evidence>
<dbReference type="InterPro" id="IPR043145">
    <property type="entry name" value="Znf_ZZ_sf"/>
</dbReference>
<evidence type="ECO:0000256" key="1">
    <source>
        <dbReference type="ARBA" id="ARBA00022723"/>
    </source>
</evidence>
<evidence type="ECO:0000313" key="8">
    <source>
        <dbReference type="Proteomes" id="UP000241769"/>
    </source>
</evidence>
<gene>
    <name evidence="7" type="ORF">PROFUN_08614</name>
</gene>
<evidence type="ECO:0000259" key="6">
    <source>
        <dbReference type="PROSITE" id="PS50135"/>
    </source>
</evidence>
<dbReference type="Proteomes" id="UP000241769">
    <property type="component" value="Unassembled WGS sequence"/>
</dbReference>
<keyword evidence="8" id="KW-1185">Reference proteome</keyword>
<dbReference type="CDD" id="cd02340">
    <property type="entry name" value="ZZ_NBR1_like"/>
    <property type="match status" value="1"/>
</dbReference>
<dbReference type="Gene3D" id="3.30.60.90">
    <property type="match status" value="1"/>
</dbReference>
<dbReference type="InterPro" id="IPR000433">
    <property type="entry name" value="Znf_ZZ"/>
</dbReference>
<organism evidence="7 8">
    <name type="scientific">Planoprotostelium fungivorum</name>
    <dbReference type="NCBI Taxonomy" id="1890364"/>
    <lineage>
        <taxon>Eukaryota</taxon>
        <taxon>Amoebozoa</taxon>
        <taxon>Evosea</taxon>
        <taxon>Variosea</taxon>
        <taxon>Cavosteliida</taxon>
        <taxon>Cavosteliaceae</taxon>
        <taxon>Planoprotostelium</taxon>
    </lineage>
</organism>
<keyword evidence="2 4" id="KW-0863">Zinc-finger</keyword>
<protein>
    <submittedName>
        <fullName evidence="7">Sequestosome-1-like protein</fullName>
    </submittedName>
</protein>
<dbReference type="PANTHER" id="PTHR15090">
    <property type="entry name" value="SEQUESTOSOME 1-RELATED"/>
    <property type="match status" value="1"/>
</dbReference>
<dbReference type="Gene3D" id="3.10.20.90">
    <property type="entry name" value="Phosphatidylinositol 3-kinase Catalytic Subunit, Chain A, domain 1"/>
    <property type="match status" value="1"/>
</dbReference>
<dbReference type="GO" id="GO:0005080">
    <property type="term" value="F:protein kinase C binding"/>
    <property type="evidence" value="ECO:0007669"/>
    <property type="project" value="TreeGrafter"/>
</dbReference>
<feature type="domain" description="ZZ-type" evidence="6">
    <location>
        <begin position="144"/>
        <end position="196"/>
    </location>
</feature>
<dbReference type="PROSITE" id="PS50135">
    <property type="entry name" value="ZF_ZZ_2"/>
    <property type="match status" value="1"/>
</dbReference>
<accession>A0A2P6NJ97</accession>
<dbReference type="GO" id="GO:0016235">
    <property type="term" value="C:aggresome"/>
    <property type="evidence" value="ECO:0007669"/>
    <property type="project" value="TreeGrafter"/>
</dbReference>
<dbReference type="GO" id="GO:0044753">
    <property type="term" value="C:amphisome"/>
    <property type="evidence" value="ECO:0007669"/>
    <property type="project" value="TreeGrafter"/>
</dbReference>
<dbReference type="STRING" id="1890364.A0A2P6NJ97"/>
<dbReference type="GO" id="GO:0000423">
    <property type="term" value="P:mitophagy"/>
    <property type="evidence" value="ECO:0007669"/>
    <property type="project" value="TreeGrafter"/>
</dbReference>
<dbReference type="SUPFAM" id="SSF54277">
    <property type="entry name" value="CAD &amp; PB1 domains"/>
    <property type="match status" value="1"/>
</dbReference>
<dbReference type="SUPFAM" id="SSF57850">
    <property type="entry name" value="RING/U-box"/>
    <property type="match status" value="1"/>
</dbReference>
<name>A0A2P6NJ97_9EUKA</name>
<keyword evidence="3" id="KW-0862">Zinc</keyword>
<keyword evidence="1" id="KW-0479">Metal-binding</keyword>
<dbReference type="AlphaFoldDB" id="A0A2P6NJ97"/>
<dbReference type="GO" id="GO:0035973">
    <property type="term" value="P:aggrephagy"/>
    <property type="evidence" value="ECO:0007669"/>
    <property type="project" value="TreeGrafter"/>
</dbReference>
<evidence type="ECO:0000313" key="7">
    <source>
        <dbReference type="EMBL" id="PRP84017.1"/>
    </source>
</evidence>
<dbReference type="PANTHER" id="PTHR15090:SF0">
    <property type="entry name" value="SEQUESTOSOME-1"/>
    <property type="match status" value="1"/>
</dbReference>
<dbReference type="GO" id="GO:0070530">
    <property type="term" value="F:K63-linked polyubiquitin modification-dependent protein binding"/>
    <property type="evidence" value="ECO:0007669"/>
    <property type="project" value="TreeGrafter"/>
</dbReference>
<feature type="compositionally biased region" description="Basic and acidic residues" evidence="5">
    <location>
        <begin position="205"/>
        <end position="218"/>
    </location>
</feature>
<dbReference type="GO" id="GO:0007032">
    <property type="term" value="P:endosome organization"/>
    <property type="evidence" value="ECO:0007669"/>
    <property type="project" value="TreeGrafter"/>
</dbReference>
<sequence length="278" mass="31884">MQAIKFRFNQQVRRDSLPVDQLTFASLAQAFADLFGRDLADDLVMHYQDETDTILLSSDRETLEALRLFKDKLLEITVSPTPHRRQRRHAQVFAHPVRDFFWTNPNPFASCKQDQAPTTPEVPFIAPEVTSVTTESSTPTPSFRHPAVCDGCRSRIVGLRHKCNECKDYDLCDTCVQQSSTIHPAHTFQSLERSTAHHRRSSCPRSRDAAPVKEEKKTRPCHGGPHQHRHFLRSKVERGMRDLEALGFRDRDRNRDLLFDCRGDPTSVISFYLGDLSL</sequence>
<dbReference type="OrthoDB" id="10002971at2759"/>